<evidence type="ECO:0000256" key="3">
    <source>
        <dbReference type="ARBA" id="ARBA00015140"/>
    </source>
</evidence>
<dbReference type="InterPro" id="IPR055221">
    <property type="entry name" value="PSF3_N"/>
</dbReference>
<gene>
    <name evidence="9" type="ORF">BCR42DRAFT_403788</name>
</gene>
<keyword evidence="4 6" id="KW-0235">DNA replication</keyword>
<dbReference type="PANTHER" id="PTHR22768:SF0">
    <property type="entry name" value="DNA REPLICATION COMPLEX GINS PROTEIN PSF3"/>
    <property type="match status" value="1"/>
</dbReference>
<dbReference type="PANTHER" id="PTHR22768">
    <property type="entry name" value="DNA REPLICATION COMPLEX GINS PROTEIN PSF3"/>
    <property type="match status" value="1"/>
</dbReference>
<dbReference type="InterPro" id="IPR038437">
    <property type="entry name" value="GINS_Psf3_sf"/>
</dbReference>
<evidence type="ECO:0000313" key="10">
    <source>
        <dbReference type="Proteomes" id="UP000193560"/>
    </source>
</evidence>
<protein>
    <recommendedName>
        <fullName evidence="3 6">DNA replication complex GINS protein PSF3</fullName>
    </recommendedName>
</protein>
<organism evidence="9 10">
    <name type="scientific">Absidia repens</name>
    <dbReference type="NCBI Taxonomy" id="90262"/>
    <lineage>
        <taxon>Eukaryota</taxon>
        <taxon>Fungi</taxon>
        <taxon>Fungi incertae sedis</taxon>
        <taxon>Mucoromycota</taxon>
        <taxon>Mucoromycotina</taxon>
        <taxon>Mucoromycetes</taxon>
        <taxon>Mucorales</taxon>
        <taxon>Cunninghamellaceae</taxon>
        <taxon>Absidia</taxon>
    </lineage>
</organism>
<dbReference type="SUPFAM" id="SSF160059">
    <property type="entry name" value="PriA/YqbF domain"/>
    <property type="match status" value="1"/>
</dbReference>
<keyword evidence="10" id="KW-1185">Reference proteome</keyword>
<dbReference type="SUPFAM" id="SSF158573">
    <property type="entry name" value="GINS helical bundle-like"/>
    <property type="match status" value="1"/>
</dbReference>
<evidence type="ECO:0000256" key="1">
    <source>
        <dbReference type="ARBA" id="ARBA00004123"/>
    </source>
</evidence>
<evidence type="ECO:0000259" key="8">
    <source>
        <dbReference type="Pfam" id="PF22466"/>
    </source>
</evidence>
<accession>A0A1X2IVC5</accession>
<dbReference type="Pfam" id="PF05916">
    <property type="entry name" value="Sld5"/>
    <property type="match status" value="1"/>
</dbReference>
<dbReference type="CDD" id="cd21693">
    <property type="entry name" value="GINS_B_Psf3"/>
    <property type="match status" value="1"/>
</dbReference>
<reference evidence="9 10" key="1">
    <citation type="submission" date="2016-07" db="EMBL/GenBank/DDBJ databases">
        <title>Pervasive Adenine N6-methylation of Active Genes in Fungi.</title>
        <authorList>
            <consortium name="DOE Joint Genome Institute"/>
            <person name="Mondo S.J."/>
            <person name="Dannebaum R.O."/>
            <person name="Kuo R.C."/>
            <person name="Labutti K."/>
            <person name="Haridas S."/>
            <person name="Kuo A."/>
            <person name="Salamov A."/>
            <person name="Ahrendt S.R."/>
            <person name="Lipzen A."/>
            <person name="Sullivan W."/>
            <person name="Andreopoulos W.B."/>
            <person name="Clum A."/>
            <person name="Lindquist E."/>
            <person name="Daum C."/>
            <person name="Ramamoorthy G.K."/>
            <person name="Gryganskyi A."/>
            <person name="Culley D."/>
            <person name="Magnuson J.K."/>
            <person name="James T.Y."/>
            <person name="O'Malley M.A."/>
            <person name="Stajich J.E."/>
            <person name="Spatafora J.W."/>
            <person name="Visel A."/>
            <person name="Grigoriev I.V."/>
        </authorList>
    </citation>
    <scope>NUCLEOTIDE SEQUENCE [LARGE SCALE GENOMIC DNA]</scope>
    <source>
        <strain evidence="9 10">NRRL 1336</strain>
    </source>
</reference>
<dbReference type="GO" id="GO:1902975">
    <property type="term" value="P:mitotic DNA replication initiation"/>
    <property type="evidence" value="ECO:0007669"/>
    <property type="project" value="TreeGrafter"/>
</dbReference>
<dbReference type="AlphaFoldDB" id="A0A1X2IVC5"/>
<comment type="subcellular location">
    <subcellularLocation>
        <location evidence="1 6">Nucleus</location>
    </subcellularLocation>
</comment>
<dbReference type="InterPro" id="IPR021151">
    <property type="entry name" value="GINS_A"/>
</dbReference>
<dbReference type="Gene3D" id="1.20.58.2050">
    <property type="match status" value="1"/>
</dbReference>
<dbReference type="GO" id="GO:0000811">
    <property type="term" value="C:GINS complex"/>
    <property type="evidence" value="ECO:0007669"/>
    <property type="project" value="UniProtKB-UniRule"/>
</dbReference>
<dbReference type="EMBL" id="MCGE01000003">
    <property type="protein sequence ID" value="ORZ23019.1"/>
    <property type="molecule type" value="Genomic_DNA"/>
</dbReference>
<dbReference type="OrthoDB" id="10251744at2759"/>
<feature type="domain" description="DNA replication complex GINS protein PSF3 N-terminal" evidence="8">
    <location>
        <begin position="7"/>
        <end position="57"/>
    </location>
</feature>
<dbReference type="CDD" id="cd11713">
    <property type="entry name" value="GINS_A_psf3"/>
    <property type="match status" value="1"/>
</dbReference>
<dbReference type="Pfam" id="PF22466">
    <property type="entry name" value="PSF3_N"/>
    <property type="match status" value="1"/>
</dbReference>
<proteinExistence type="inferred from homology"/>
<keyword evidence="5 6" id="KW-0539">Nucleus</keyword>
<evidence type="ECO:0000256" key="2">
    <source>
        <dbReference type="ARBA" id="ARBA00006343"/>
    </source>
</evidence>
<evidence type="ECO:0000313" key="9">
    <source>
        <dbReference type="EMBL" id="ORZ23019.1"/>
    </source>
</evidence>
<name>A0A1X2IVC5_9FUNG</name>
<comment type="similarity">
    <text evidence="2 6">Belongs to the GINS3/PSF3 family.</text>
</comment>
<evidence type="ECO:0000256" key="4">
    <source>
        <dbReference type="ARBA" id="ARBA00022705"/>
    </source>
</evidence>
<comment type="caution">
    <text evidence="9">The sequence shown here is derived from an EMBL/GenBank/DDBJ whole genome shotgun (WGS) entry which is preliminary data.</text>
</comment>
<sequence>MENDEYYDIDSILAEYTKIPCIFQQDIDAEANLTGDLTDIPQGSRIELPFWLAKAFAQLTMESNQQLLQIELPKAFNARVRNALEASPSTVDYRLLCPFFYLFGNKLLDLVVFPELGRVLERAFKTRLRNIMDYSQSGTNGMESDFLQKLDETEKGLFKTGQESATQLRHWYNKKLFSLDYKPLK</sequence>
<evidence type="ECO:0000256" key="5">
    <source>
        <dbReference type="ARBA" id="ARBA00023242"/>
    </source>
</evidence>
<comment type="subunit">
    <text evidence="6">Component of the GINS complex.</text>
</comment>
<comment type="function">
    <text evidence="6">The GINS complex plays an essential role in the initiation of DNA replication.</text>
</comment>
<feature type="domain" description="GINS subunit" evidence="7">
    <location>
        <begin position="76"/>
        <end position="172"/>
    </location>
</feature>
<dbReference type="Proteomes" id="UP000193560">
    <property type="component" value="Unassembled WGS sequence"/>
</dbReference>
<evidence type="ECO:0000256" key="6">
    <source>
        <dbReference type="RuleBase" id="RU367161"/>
    </source>
</evidence>
<evidence type="ECO:0000259" key="7">
    <source>
        <dbReference type="Pfam" id="PF05916"/>
    </source>
</evidence>
<dbReference type="STRING" id="90262.A0A1X2IVC5"/>
<dbReference type="InterPro" id="IPR010492">
    <property type="entry name" value="GINS_Psf3"/>
</dbReference>
<dbReference type="InterPro" id="IPR036224">
    <property type="entry name" value="GINS_bundle-like_dom_sf"/>
</dbReference>